<keyword evidence="6 8" id="KW-0472">Membrane</keyword>
<dbReference type="InterPro" id="IPR011701">
    <property type="entry name" value="MFS"/>
</dbReference>
<evidence type="ECO:0000256" key="2">
    <source>
        <dbReference type="ARBA" id="ARBA00022448"/>
    </source>
</evidence>
<evidence type="ECO:0000256" key="6">
    <source>
        <dbReference type="ARBA" id="ARBA00023136"/>
    </source>
</evidence>
<evidence type="ECO:0000256" key="8">
    <source>
        <dbReference type="SAM" id="Phobius"/>
    </source>
</evidence>
<dbReference type="Pfam" id="PF07690">
    <property type="entry name" value="MFS_1"/>
    <property type="match status" value="1"/>
</dbReference>
<feature type="transmembrane region" description="Helical" evidence="8">
    <location>
        <begin position="20"/>
        <end position="42"/>
    </location>
</feature>
<feature type="transmembrane region" description="Helical" evidence="8">
    <location>
        <begin position="324"/>
        <end position="347"/>
    </location>
</feature>
<dbReference type="CDD" id="cd06173">
    <property type="entry name" value="MFS_MefA_like"/>
    <property type="match status" value="1"/>
</dbReference>
<evidence type="ECO:0000256" key="7">
    <source>
        <dbReference type="SAM" id="MobiDB-lite"/>
    </source>
</evidence>
<feature type="transmembrane region" description="Helical" evidence="8">
    <location>
        <begin position="177"/>
        <end position="195"/>
    </location>
</feature>
<reference evidence="10" key="1">
    <citation type="submission" date="2022-12" db="EMBL/GenBank/DDBJ databases">
        <title>Draft genome sequence of the thermophilic strain Brevibacillus thermoruber HT42, isolated from Los Humeros, Puebla, Mexico, with biotechnological potential.</title>
        <authorList>
            <person name="Lara Sanchez J."/>
            <person name="Solis Palacios R."/>
            <person name="Bustos Baena A.S."/>
            <person name="Ruz Baez A.E."/>
            <person name="Espinosa Luna G."/>
            <person name="Oliart Ros R.M."/>
        </authorList>
    </citation>
    <scope>NUCLEOTIDE SEQUENCE</scope>
    <source>
        <strain evidence="10">HT42</strain>
    </source>
</reference>
<feature type="transmembrane region" description="Helical" evidence="8">
    <location>
        <begin position="269"/>
        <end position="292"/>
    </location>
</feature>
<feature type="domain" description="Major facilitator superfamily (MFS) profile" evidence="9">
    <location>
        <begin position="235"/>
        <end position="452"/>
    </location>
</feature>
<name>A0A9X3TSN4_9BACL</name>
<organism evidence="10 11">
    <name type="scientific">Brevibacillus thermoruber</name>
    <dbReference type="NCBI Taxonomy" id="33942"/>
    <lineage>
        <taxon>Bacteria</taxon>
        <taxon>Bacillati</taxon>
        <taxon>Bacillota</taxon>
        <taxon>Bacilli</taxon>
        <taxon>Bacillales</taxon>
        <taxon>Paenibacillaceae</taxon>
        <taxon>Brevibacillus</taxon>
    </lineage>
</organism>
<feature type="transmembrane region" description="Helical" evidence="8">
    <location>
        <begin position="108"/>
        <end position="127"/>
    </location>
</feature>
<feature type="transmembrane region" description="Helical" evidence="8">
    <location>
        <begin position="81"/>
        <end position="102"/>
    </location>
</feature>
<dbReference type="InterPro" id="IPR036259">
    <property type="entry name" value="MFS_trans_sf"/>
</dbReference>
<dbReference type="AlphaFoldDB" id="A0A9X3TSN4"/>
<proteinExistence type="predicted"/>
<comment type="caution">
    <text evidence="10">The sequence shown here is derived from an EMBL/GenBank/DDBJ whole genome shotgun (WGS) entry which is preliminary data.</text>
</comment>
<evidence type="ECO:0000313" key="11">
    <source>
        <dbReference type="Proteomes" id="UP001151071"/>
    </source>
</evidence>
<sequence length="452" mass="48451">MTRQENKRALWKNSQFVRLWFGNLISALADGAFFVALSWFIVDVTGSETVLGTTLICMSIPRLLFMLAGGVAADRFSRKRIMVGSILARGMVLSGFGLLLLYDSGQLLPYSAYAMAALFGTVDAFFWPARSSILPFVVGRDQLAGANSLMEISQQLSMVGGPLVAALLLHAVPYPPMFLIMAAAFFAGTLLLFTLRLQPVQTEPAAGPDRPHASRSSYFRDVWEGIRFTFSIPILTIIFGTSLVLNMMFSGPVNMGLPLLVKQLGWDGSAYSSLSSALGVGTIAGGVITALCGGFRGRYTFLPLVVGLMGAGIAAVSLMHQLAFGLAMLFAVGMAMSMTNIPLITYIQAIVPAAKLGRVMSLLTLMSVGLGPVSYALCSVLLERRWAAPDTLLLVGGLALGTIGLSLLLFREFRRMEEHPLWSGRTAAETTDSPQPHQPGDGSRNENTPAAL</sequence>
<dbReference type="GO" id="GO:0022857">
    <property type="term" value="F:transmembrane transporter activity"/>
    <property type="evidence" value="ECO:0007669"/>
    <property type="project" value="InterPro"/>
</dbReference>
<dbReference type="EMBL" id="JAPYYP010000027">
    <property type="protein sequence ID" value="MDA5110212.1"/>
    <property type="molecule type" value="Genomic_DNA"/>
</dbReference>
<feature type="transmembrane region" description="Helical" evidence="8">
    <location>
        <begin position="359"/>
        <end position="382"/>
    </location>
</feature>
<evidence type="ECO:0000256" key="5">
    <source>
        <dbReference type="ARBA" id="ARBA00022989"/>
    </source>
</evidence>
<feature type="transmembrane region" description="Helical" evidence="8">
    <location>
        <begin position="228"/>
        <end position="249"/>
    </location>
</feature>
<dbReference type="GO" id="GO:0005886">
    <property type="term" value="C:plasma membrane"/>
    <property type="evidence" value="ECO:0007669"/>
    <property type="project" value="UniProtKB-SubCell"/>
</dbReference>
<feature type="transmembrane region" description="Helical" evidence="8">
    <location>
        <begin position="148"/>
        <end position="171"/>
    </location>
</feature>
<protein>
    <submittedName>
        <fullName evidence="10">MFS transporter</fullName>
    </submittedName>
</protein>
<keyword evidence="11" id="KW-1185">Reference proteome</keyword>
<dbReference type="InterPro" id="IPR020846">
    <property type="entry name" value="MFS_dom"/>
</dbReference>
<comment type="subcellular location">
    <subcellularLocation>
        <location evidence="1">Cell membrane</location>
        <topology evidence="1">Multi-pass membrane protein</topology>
    </subcellularLocation>
</comment>
<evidence type="ECO:0000256" key="1">
    <source>
        <dbReference type="ARBA" id="ARBA00004651"/>
    </source>
</evidence>
<gene>
    <name evidence="10" type="ORF">O3V59_17730</name>
</gene>
<dbReference type="PANTHER" id="PTHR23513">
    <property type="entry name" value="INTEGRAL MEMBRANE EFFLUX PROTEIN-RELATED"/>
    <property type="match status" value="1"/>
</dbReference>
<keyword evidence="4 8" id="KW-0812">Transmembrane</keyword>
<keyword evidence="3" id="KW-1003">Cell membrane</keyword>
<feature type="transmembrane region" description="Helical" evidence="8">
    <location>
        <begin position="388"/>
        <end position="410"/>
    </location>
</feature>
<dbReference type="SUPFAM" id="SSF103473">
    <property type="entry name" value="MFS general substrate transporter"/>
    <property type="match status" value="1"/>
</dbReference>
<keyword evidence="5 8" id="KW-1133">Transmembrane helix</keyword>
<dbReference type="Gene3D" id="1.20.1250.20">
    <property type="entry name" value="MFS general substrate transporter like domains"/>
    <property type="match status" value="1"/>
</dbReference>
<feature type="region of interest" description="Disordered" evidence="7">
    <location>
        <begin position="422"/>
        <end position="452"/>
    </location>
</feature>
<evidence type="ECO:0000256" key="3">
    <source>
        <dbReference type="ARBA" id="ARBA00022475"/>
    </source>
</evidence>
<feature type="transmembrane region" description="Helical" evidence="8">
    <location>
        <begin position="48"/>
        <end position="69"/>
    </location>
</feature>
<keyword evidence="2" id="KW-0813">Transport</keyword>
<dbReference type="Proteomes" id="UP001151071">
    <property type="component" value="Unassembled WGS sequence"/>
</dbReference>
<dbReference type="RefSeq" id="WP_271140647.1">
    <property type="nucleotide sequence ID" value="NZ_JAPYYP010000027.1"/>
</dbReference>
<evidence type="ECO:0000259" key="9">
    <source>
        <dbReference type="PROSITE" id="PS50850"/>
    </source>
</evidence>
<evidence type="ECO:0000313" key="10">
    <source>
        <dbReference type="EMBL" id="MDA5110212.1"/>
    </source>
</evidence>
<dbReference type="PANTHER" id="PTHR23513:SF6">
    <property type="entry name" value="MAJOR FACILITATOR SUPERFAMILY ASSOCIATED DOMAIN-CONTAINING PROTEIN"/>
    <property type="match status" value="1"/>
</dbReference>
<feature type="transmembrane region" description="Helical" evidence="8">
    <location>
        <begin position="299"/>
        <end position="318"/>
    </location>
</feature>
<accession>A0A9X3TSN4</accession>
<dbReference type="PROSITE" id="PS50850">
    <property type="entry name" value="MFS"/>
    <property type="match status" value="1"/>
</dbReference>
<evidence type="ECO:0000256" key="4">
    <source>
        <dbReference type="ARBA" id="ARBA00022692"/>
    </source>
</evidence>